<keyword evidence="3" id="KW-1185">Reference proteome</keyword>
<feature type="region of interest" description="Disordered" evidence="1">
    <location>
        <begin position="900"/>
        <end position="920"/>
    </location>
</feature>
<dbReference type="Proteomes" id="UP000054498">
    <property type="component" value="Unassembled WGS sequence"/>
</dbReference>
<feature type="compositionally biased region" description="Pro residues" evidence="1">
    <location>
        <begin position="280"/>
        <end position="291"/>
    </location>
</feature>
<evidence type="ECO:0000313" key="2">
    <source>
        <dbReference type="EMBL" id="KIZ06162.1"/>
    </source>
</evidence>
<dbReference type="GeneID" id="25734673"/>
<dbReference type="EMBL" id="KK100407">
    <property type="protein sequence ID" value="KIZ06162.1"/>
    <property type="molecule type" value="Genomic_DNA"/>
</dbReference>
<evidence type="ECO:0000256" key="1">
    <source>
        <dbReference type="SAM" id="MobiDB-lite"/>
    </source>
</evidence>
<gene>
    <name evidence="2" type="ORF">MNEG_1795</name>
</gene>
<accession>A0A0D2N0Y4</accession>
<evidence type="ECO:0000313" key="3">
    <source>
        <dbReference type="Proteomes" id="UP000054498"/>
    </source>
</evidence>
<reference evidence="2 3" key="1">
    <citation type="journal article" date="2013" name="BMC Genomics">
        <title>Reconstruction of the lipid metabolism for the microalga Monoraphidium neglectum from its genome sequence reveals characteristics suitable for biofuel production.</title>
        <authorList>
            <person name="Bogen C."/>
            <person name="Al-Dilaimi A."/>
            <person name="Albersmeier A."/>
            <person name="Wichmann J."/>
            <person name="Grundmann M."/>
            <person name="Rupp O."/>
            <person name="Lauersen K.J."/>
            <person name="Blifernez-Klassen O."/>
            <person name="Kalinowski J."/>
            <person name="Goesmann A."/>
            <person name="Mussgnug J.H."/>
            <person name="Kruse O."/>
        </authorList>
    </citation>
    <scope>NUCLEOTIDE SEQUENCE [LARGE SCALE GENOMIC DNA]</scope>
    <source>
        <strain evidence="2 3">SAG 48.87</strain>
    </source>
</reference>
<organism evidence="2 3">
    <name type="scientific">Monoraphidium neglectum</name>
    <dbReference type="NCBI Taxonomy" id="145388"/>
    <lineage>
        <taxon>Eukaryota</taxon>
        <taxon>Viridiplantae</taxon>
        <taxon>Chlorophyta</taxon>
        <taxon>core chlorophytes</taxon>
        <taxon>Chlorophyceae</taxon>
        <taxon>CS clade</taxon>
        <taxon>Sphaeropleales</taxon>
        <taxon>Selenastraceae</taxon>
        <taxon>Monoraphidium</taxon>
    </lineage>
</organism>
<dbReference type="RefSeq" id="XP_013905181.1">
    <property type="nucleotide sequence ID" value="XM_014049727.1"/>
</dbReference>
<feature type="compositionally biased region" description="Gly residues" evidence="1">
    <location>
        <begin position="900"/>
        <end position="912"/>
    </location>
</feature>
<protein>
    <submittedName>
        <fullName evidence="2">Uncharacterized protein</fullName>
    </submittedName>
</protein>
<proteinExistence type="predicted"/>
<feature type="compositionally biased region" description="Low complexity" evidence="1">
    <location>
        <begin position="292"/>
        <end position="302"/>
    </location>
</feature>
<name>A0A0D2N0Y4_9CHLO</name>
<feature type="region of interest" description="Disordered" evidence="1">
    <location>
        <begin position="1214"/>
        <end position="1250"/>
    </location>
</feature>
<sequence>MQQLVAGAGALALVVAAVVASFSEAAAPAFSGGWWRCWAAALALAGLASLFNESHVGLVQGAAAAIPAALCTRLRSSWPSLAPSALAPSAAPAGAGEASGPVALPGTADAGAAAAPAPESLGPLVGAAPAASGPRCLLVKTALVPAPPSAAHAPVAGAAPSAGIDLGVLQQLLRQHQRSAADCSASGRDQDATRGSLYHSPLRHVFVGAKVRDEPPHAQNYASRLSSEVASSLGAAMAQHLAPASTGAAAASPLRLPTLVRTIVLEGCVQLIAWAVGARPPRPPYEEPPPAAADDGGAPQPGHVQRREQEVLQGLLAGSGLLRAAAAATLQAGATVATLHGAARAPSFAPLCGRAAGRGSIGAGGRVGVDLGLLYAWPCCLPTAASCGDGAAVAAPTYVELRLAPASAAAAAGVRWLPARALLSDGAGVLLDAPLVLDTARPVARVELPPHLALQQGAYELCILSGPTPTATNAATAAPPAPPSRRPSLLEALAYPLAGATAYVGRCTWGTSVMQDSAADMPGAAAGARGGAAARRYSGPSGPSLCGFLGASKGAARAAAPPEGHEGAGAAAIAGAAAAAGSLPPDGCVLASLPLLVLPGAAAAELSSLLDTMAAEEEARDSAAGASASLTLPFVGQSQPLAAAAPSALPALLRRMSGVLGLPSWTDFWLAADEASAADTWDSPPPPPGPRVAAWRDHWRPLLDDLSFVAALATCGAAAVHEMGAEGAGELTRTTALLLDFLLNTSCYSTAAVLVSAAADAGLPFSWRGEPLPAAEESAADGADGADSAACAPVPRGMGLAALVASELAEEGQARQQAQRRRRAARVADVERAVQAARAAGAGSSGGTGGLLEVARAEISLPATCSVEGVPDATVSAGRLSTEHRLSHIRARRPGLLWGGASGPGPAAGGGDASASPPAATPDAAAAAHFAALPPGTAGLRTAIACLAAALLAQAMLLMWRRFASWYDAHREPFCVATDALNTAVLLAGAVACKRPLSGGALGTLRLALLGCCGSLFYFQGSTSGAAPGAMLLSHMRVPLGFLERPFTFLVKGAAPGQASDCGGPPAAGCLPGCRLARLEALARGAAPQEGGGYWCNTGEDVGCAMQRPPTPAPASAPPFAGAPPPGYVEMQCAVLVGSDNRGDGDDAAPRPPSWPAIGTHADRGCFQPPPAVAAAAAGAAEGAQVFREVRCTLLVREGSLRLTGADAAGALPWHIPQRPGGVTGGAGRAPRSAGRDARRLSSWGRDAARRRSSTSAVDYMRAKASASAPFCLTGGLGPTPGAVDATQPLAALGLRERCVSLLVAAPALSLACDPALATALPGFQEVRVTLLARA</sequence>
<dbReference type="KEGG" id="mng:MNEG_1795"/>
<feature type="region of interest" description="Disordered" evidence="1">
    <location>
        <begin position="279"/>
        <end position="305"/>
    </location>
</feature>